<dbReference type="AlphaFoldDB" id="A0A8H4AJT5"/>
<name>A0A8H4AJT5_GIGMA</name>
<keyword evidence="2" id="KW-1185">Reference proteome</keyword>
<gene>
    <name evidence="1" type="ORF">F8M41_019617</name>
</gene>
<reference evidence="1 2" key="1">
    <citation type="journal article" date="2019" name="Environ. Microbiol.">
        <title>At the nexus of three kingdoms: the genome of the mycorrhizal fungus Gigaspora margarita provides insights into plant, endobacterial and fungal interactions.</title>
        <authorList>
            <person name="Venice F."/>
            <person name="Ghignone S."/>
            <person name="Salvioli di Fossalunga A."/>
            <person name="Amselem J."/>
            <person name="Novero M."/>
            <person name="Xianan X."/>
            <person name="Sedzielewska Toro K."/>
            <person name="Morin E."/>
            <person name="Lipzen A."/>
            <person name="Grigoriev I.V."/>
            <person name="Henrissat B."/>
            <person name="Martin F.M."/>
            <person name="Bonfante P."/>
        </authorList>
    </citation>
    <scope>NUCLEOTIDE SEQUENCE [LARGE SCALE GENOMIC DNA]</scope>
    <source>
        <strain evidence="1 2">BEG34</strain>
    </source>
</reference>
<proteinExistence type="predicted"/>
<comment type="caution">
    <text evidence="1">The sequence shown here is derived from an EMBL/GenBank/DDBJ whole genome shotgun (WGS) entry which is preliminary data.</text>
</comment>
<dbReference type="Proteomes" id="UP000439903">
    <property type="component" value="Unassembled WGS sequence"/>
</dbReference>
<organism evidence="1 2">
    <name type="scientific">Gigaspora margarita</name>
    <dbReference type="NCBI Taxonomy" id="4874"/>
    <lineage>
        <taxon>Eukaryota</taxon>
        <taxon>Fungi</taxon>
        <taxon>Fungi incertae sedis</taxon>
        <taxon>Mucoromycota</taxon>
        <taxon>Glomeromycotina</taxon>
        <taxon>Glomeromycetes</taxon>
        <taxon>Diversisporales</taxon>
        <taxon>Gigasporaceae</taxon>
        <taxon>Gigaspora</taxon>
    </lineage>
</organism>
<sequence length="244" mass="28298">MGGPSSLQNLMEEIEEIEKVSDTLASDENEYIFKHRVRNLALNRFILFNIDYENTAVEELDLNSAVEEVGLNSAENDETLDVYTEDDNFSETSTESDEISNDNDNVFKDYSAPDFEMLQKPNNILNDNRFIWILLWIMNFKIQYNISEGAIKALLKFIKLVLIVVSGIEFSNFPISKYKMNKTLGLSDEFISFVSYPKCHKLYKEEEVINFKHNNQVLIMSCTYIEFPNSKIRKKKICSTNLSM</sequence>
<dbReference type="EMBL" id="WTPW01000511">
    <property type="protein sequence ID" value="KAF0504231.1"/>
    <property type="molecule type" value="Genomic_DNA"/>
</dbReference>
<protein>
    <submittedName>
        <fullName evidence="1">Transposase domain-containing protein</fullName>
    </submittedName>
</protein>
<accession>A0A8H4AJT5</accession>
<evidence type="ECO:0000313" key="2">
    <source>
        <dbReference type="Proteomes" id="UP000439903"/>
    </source>
</evidence>
<evidence type="ECO:0000313" key="1">
    <source>
        <dbReference type="EMBL" id="KAF0504231.1"/>
    </source>
</evidence>
<dbReference type="OrthoDB" id="2436336at2759"/>